<feature type="compositionally biased region" description="Basic residues" evidence="4">
    <location>
        <begin position="999"/>
        <end position="1009"/>
    </location>
</feature>
<organism evidence="5 6">
    <name type="scientific">Oryza glaberrima</name>
    <name type="common">African rice</name>
    <dbReference type="NCBI Taxonomy" id="4538"/>
    <lineage>
        <taxon>Eukaryota</taxon>
        <taxon>Viridiplantae</taxon>
        <taxon>Streptophyta</taxon>
        <taxon>Embryophyta</taxon>
        <taxon>Tracheophyta</taxon>
        <taxon>Spermatophyta</taxon>
        <taxon>Magnoliopsida</taxon>
        <taxon>Liliopsida</taxon>
        <taxon>Poales</taxon>
        <taxon>Poaceae</taxon>
        <taxon>BOP clade</taxon>
        <taxon>Oryzoideae</taxon>
        <taxon>Oryzeae</taxon>
        <taxon>Oryzinae</taxon>
        <taxon>Oryza</taxon>
    </lineage>
</organism>
<keyword evidence="2" id="KW-0804">Transcription</keyword>
<feature type="region of interest" description="Leucine repeat I (LRI)" evidence="3">
    <location>
        <begin position="1014"/>
        <end position="1074"/>
    </location>
</feature>
<feature type="region of interest" description="VHIID" evidence="3">
    <location>
        <begin position="1093"/>
        <end position="1158"/>
    </location>
</feature>
<comment type="caution">
    <text evidence="3">Lacks conserved residue(s) required for the propagation of feature annotation.</text>
</comment>
<feature type="region of interest" description="SAW" evidence="3">
    <location>
        <begin position="1312"/>
        <end position="1386"/>
    </location>
</feature>
<evidence type="ECO:0000256" key="3">
    <source>
        <dbReference type="PROSITE-ProRule" id="PRU01191"/>
    </source>
</evidence>
<dbReference type="Proteomes" id="UP000007306">
    <property type="component" value="Chromosome 5"/>
</dbReference>
<reference evidence="5 6" key="2">
    <citation type="submission" date="2018-04" db="EMBL/GenBank/DDBJ databases">
        <title>OglaRS2 (Oryza glaberrima Reference Sequence Version 2).</title>
        <authorList>
            <person name="Zhang J."/>
            <person name="Kudrna D."/>
            <person name="Lee S."/>
            <person name="Talag J."/>
            <person name="Rajasekar S."/>
            <person name="Wing R.A."/>
        </authorList>
    </citation>
    <scope>NUCLEOTIDE SEQUENCE [LARGE SCALE GENOMIC DNA]</scope>
    <source>
        <strain evidence="5 6">cv. IRGC 96717</strain>
    </source>
</reference>
<feature type="region of interest" description="Disordered" evidence="4">
    <location>
        <begin position="146"/>
        <end position="168"/>
    </location>
</feature>
<dbReference type="HOGENOM" id="CLU_005302_0_0_1"/>
<feature type="region of interest" description="Leucine repeat II (LRII)" evidence="3">
    <location>
        <begin position="518"/>
        <end position="550"/>
    </location>
</feature>
<evidence type="ECO:0000313" key="6">
    <source>
        <dbReference type="Proteomes" id="UP000007306"/>
    </source>
</evidence>
<feature type="region of interest" description="Disordered" evidence="4">
    <location>
        <begin position="818"/>
        <end position="839"/>
    </location>
</feature>
<sequence>MNMAHAPLPSLLCLKEPIYDVVAELELLISKQQLSLYNYSPSDPQLFSQPTTGSRTYLSGAVTIPGICNDKSNLGQQQFQIDAALSLEYQRIRSSDALCYISRVLMEDVDERVDLHQGEAALQAAEKPFYDILGQVYPPSLNRLALHSANEPDTPDESSSRNNYHSRYHSSHSSFNMLQPLPTPLSPYSYGRSLFLPNQHLVSTAWTSTFGIPGFQIRRGAEEEKRFVPIIDKLVIDLDTDRGLSISKMTTKAKVGDKKRYAIFELTDQRHSPYTTDLDILEGRNSKRYAITYCEIIRNDMFDRVLLCYGVENFAEASNLRKIMTKQARKNSLNGQTRGSAQRKLRGMKQLKKDVVDLRNLLIHCAQAVAADDRISASELVKKIRQHSSPDGDSNQRLAFYLVDGLEARLAGIGSQVYRKLMASRTSAESLLKAYSLYLSACPFERASFAYANQTILDASKGQQPRKVHIVHFGICTGFQWPSLIQRLANEEGGPPKLRITGIDMPQPGFHPCEIIEETGKRLADYANLFKVPFQYQGIASRWETVQIEDLNIDKDEVLIVNCMFRMKNLGDEMVSMNSARDRVLKIMRMMNPRVFILGIVNGSYSSPFFITRFKEVLFHYSSLFDMIDANVPRDNEARKMIERGLFGQEALNIIACEGAERTERPESYKQWQARCLKAGFKQLPVDPATLKEIINMKKGIYHEDFVADEDGGWLLQGWKGRKSVKKKVTRNNPNINQPDVNKKITNFCFRSLKQCRSSIMDSPEYCQTNSNITLDYINRILMEEDIDEKISIKKGQDALQATEKPFYDILGKAYPSSSKETAINGDSQADYPDNGSSSYHEQACSGSFVSDLLGSQDAHSITTDWSSEFDRLALQFRRGVEEAKRFIPNIEKLVDDPEKNGLYACKQTTETTEQKGKHENKIRNHPHDPHVEHIELMEARNSKHMAISTSETIRDEMFDSILLCNRQLPGEVANLRGMMAKEASDNPKKFQSKGYGKGQRKPHSSKKKQKEAIDLSVLLIQCAQAIASNNHPFASELLRKIRHHALPDGDGSQRLANCFADGLEARLAGTGSQMYEKLMAKQTSTRDMLKAYHLYFVACPFEMVTYYFSNKTIIDALEGKTTLHIVDFGILFGFQWPCLIQRLAKREGGPPKLRITGVDVPQPGFRPHERIEETGKRLAEYANMFNVPFQYHGIASRWETICIEDLSIDKDEVLIINCMSRMRKLGDETENIDSARDRVLHMMKRMNPQVFILGVVNGLYSSPFFLTRFREVLFHYSSLFDMLDNNVPRNHEARILVEKDLFGNDALNAVACEGAERIERPESYKQWQMRILRAGFKQRPVNQAILNRSVHYKELYHEDFVIDEDSGWLLQGWKGRIIQALSTWKVET</sequence>
<protein>
    <submittedName>
        <fullName evidence="5">Uncharacterized protein</fullName>
    </submittedName>
</protein>
<evidence type="ECO:0000256" key="1">
    <source>
        <dbReference type="ARBA" id="ARBA00023015"/>
    </source>
</evidence>
<proteinExistence type="inferred from homology"/>
<accession>I1PRT1</accession>
<evidence type="ECO:0000256" key="2">
    <source>
        <dbReference type="ARBA" id="ARBA00023163"/>
    </source>
</evidence>
<keyword evidence="1" id="KW-0805">Transcription regulation</keyword>
<feature type="region of interest" description="SAW" evidence="3">
    <location>
        <begin position="656"/>
        <end position="731"/>
    </location>
</feature>
<dbReference type="PROSITE" id="PS50985">
    <property type="entry name" value="GRAS"/>
    <property type="match status" value="2"/>
</dbReference>
<feature type="region of interest" description="Leucine repeat I (LRI)" evidence="3">
    <location>
        <begin position="356"/>
        <end position="416"/>
    </location>
</feature>
<feature type="compositionally biased region" description="Polar residues" evidence="4">
    <location>
        <begin position="818"/>
        <end position="828"/>
    </location>
</feature>
<feature type="region of interest" description="Leucine repeat II (LRII)" evidence="3">
    <location>
        <begin position="1174"/>
        <end position="1206"/>
    </location>
</feature>
<dbReference type="eggNOG" id="ENOG502QSQ6">
    <property type="taxonomic scope" value="Eukaryota"/>
</dbReference>
<name>I1PRT1_ORYGL</name>
<dbReference type="PANTHER" id="PTHR31636">
    <property type="entry name" value="OSJNBA0084A10.13 PROTEIN-RELATED"/>
    <property type="match status" value="1"/>
</dbReference>
<comment type="similarity">
    <text evidence="3">Belongs to the GRAS family.</text>
</comment>
<dbReference type="Pfam" id="PF03514">
    <property type="entry name" value="GRAS"/>
    <property type="match status" value="2"/>
</dbReference>
<dbReference type="InterPro" id="IPR005202">
    <property type="entry name" value="TF_GRAS"/>
</dbReference>
<evidence type="ECO:0000256" key="4">
    <source>
        <dbReference type="SAM" id="MobiDB-lite"/>
    </source>
</evidence>
<dbReference type="OMA" id="QCRSSIM"/>
<feature type="region of interest" description="Disordered" evidence="4">
    <location>
        <begin position="981"/>
        <end position="1009"/>
    </location>
</feature>
<keyword evidence="6" id="KW-1185">Reference proteome</keyword>
<evidence type="ECO:0000313" key="5">
    <source>
        <dbReference type="EnsemblPlants" id="ORGLA05G0007900.1"/>
    </source>
</evidence>
<dbReference type="EnsemblPlants" id="ORGLA05G0007900.1">
    <property type="protein sequence ID" value="ORGLA05G0007900.1"/>
    <property type="gene ID" value="ORGLA05G0007900"/>
</dbReference>
<dbReference type="Gramene" id="ORGLA05G0007900.1">
    <property type="protein sequence ID" value="ORGLA05G0007900.1"/>
    <property type="gene ID" value="ORGLA05G0007900"/>
</dbReference>
<reference evidence="5" key="1">
    <citation type="submission" date="2015-06" db="UniProtKB">
        <authorList>
            <consortium name="EnsemblPlants"/>
        </authorList>
    </citation>
    <scope>IDENTIFICATION</scope>
</reference>
<feature type="short sequence motif" description="VHIID" evidence="3">
    <location>
        <begin position="1124"/>
        <end position="1128"/>
    </location>
</feature>